<dbReference type="RefSeq" id="WP_230839583.1">
    <property type="nucleotide sequence ID" value="NZ_CP063845.1"/>
</dbReference>
<evidence type="ECO:0000256" key="2">
    <source>
        <dbReference type="SAM" id="Phobius"/>
    </source>
</evidence>
<feature type="transmembrane region" description="Helical" evidence="2">
    <location>
        <begin position="17"/>
        <end position="39"/>
    </location>
</feature>
<keyword evidence="2" id="KW-0472">Membrane</keyword>
<proteinExistence type="predicted"/>
<accession>A0ABY3PGB3</accession>
<gene>
    <name evidence="3" type="ORF">ISF26_12120</name>
</gene>
<evidence type="ECO:0000313" key="4">
    <source>
        <dbReference type="Proteomes" id="UP001054846"/>
    </source>
</evidence>
<evidence type="ECO:0000313" key="3">
    <source>
        <dbReference type="EMBL" id="UFP92592.1"/>
    </source>
</evidence>
<protein>
    <submittedName>
        <fullName evidence="3">Uncharacterized protein</fullName>
    </submittedName>
</protein>
<keyword evidence="4" id="KW-1185">Reference proteome</keyword>
<dbReference type="EMBL" id="CP063845">
    <property type="protein sequence ID" value="UFP92592.1"/>
    <property type="molecule type" value="Genomic_DNA"/>
</dbReference>
<sequence>MADLINGPKSGPTVRTMVLWAAAACVGLAAIVLLVKLLAAARTDAAQSTPTDERPPAPKAALPPRPTTDLTGQYYCYSQLANLPPLYYQLVLSQSGIHLGGDLLLLDGDPGVIKGTLDSRGHLQFRLAQNQVVSSGGPFASVPFLAGALGSSKTVQNLFDFIGVYRKKGNEMLLFGEVKNQSATDDIDAKPRRFYCSNNRPEFWGKK</sequence>
<name>A0ABY3PGB3_9CYAN</name>
<keyword evidence="2" id="KW-1133">Transmembrane helix</keyword>
<feature type="compositionally biased region" description="Pro residues" evidence="1">
    <location>
        <begin position="57"/>
        <end position="66"/>
    </location>
</feature>
<feature type="region of interest" description="Disordered" evidence="1">
    <location>
        <begin position="46"/>
        <end position="66"/>
    </location>
</feature>
<reference evidence="3 4" key="1">
    <citation type="journal article" date="2021" name="Genome Biol. Evol.">
        <title>Complete Genome Sequencing of a Novel Gloeobacter Species from a Waterfall Cave in Mexico.</title>
        <authorList>
            <person name="Saw J.H."/>
            <person name="Cardona T."/>
            <person name="Montejano G."/>
        </authorList>
    </citation>
    <scope>NUCLEOTIDE SEQUENCE [LARGE SCALE GENOMIC DNA]</scope>
    <source>
        <strain evidence="3">MG652769</strain>
    </source>
</reference>
<dbReference type="Proteomes" id="UP001054846">
    <property type="component" value="Chromosome"/>
</dbReference>
<organism evidence="3 4">
    <name type="scientific">Gloeobacter morelensis MG652769</name>
    <dbReference type="NCBI Taxonomy" id="2781736"/>
    <lineage>
        <taxon>Bacteria</taxon>
        <taxon>Bacillati</taxon>
        <taxon>Cyanobacteriota</taxon>
        <taxon>Cyanophyceae</taxon>
        <taxon>Gloeobacterales</taxon>
        <taxon>Gloeobacteraceae</taxon>
        <taxon>Gloeobacter</taxon>
        <taxon>Gloeobacter morelensis</taxon>
    </lineage>
</organism>
<keyword evidence="2" id="KW-0812">Transmembrane</keyword>
<evidence type="ECO:0000256" key="1">
    <source>
        <dbReference type="SAM" id="MobiDB-lite"/>
    </source>
</evidence>